<comment type="caution">
    <text evidence="1">The sequence shown here is derived from an EMBL/GenBank/DDBJ whole genome shotgun (WGS) entry which is preliminary data.</text>
</comment>
<dbReference type="GeneID" id="64625306"/>
<gene>
    <name evidence="1" type="ORF">BJ212DRAFT_1276593</name>
</gene>
<dbReference type="EMBL" id="JABBWG010000026">
    <property type="protein sequence ID" value="KAG1812460.1"/>
    <property type="molecule type" value="Genomic_DNA"/>
</dbReference>
<protein>
    <recommendedName>
        <fullName evidence="3">CxC6 like cysteine cluster associated with KDZ domain-containing protein</fullName>
    </recommendedName>
</protein>
<proteinExistence type="predicted"/>
<evidence type="ECO:0008006" key="3">
    <source>
        <dbReference type="Google" id="ProtNLM"/>
    </source>
</evidence>
<accession>A0A9P7E659</accession>
<dbReference type="OrthoDB" id="2501483at2759"/>
<name>A0A9P7E659_9AGAM</name>
<organism evidence="1 2">
    <name type="scientific">Suillus subaureus</name>
    <dbReference type="NCBI Taxonomy" id="48587"/>
    <lineage>
        <taxon>Eukaryota</taxon>
        <taxon>Fungi</taxon>
        <taxon>Dikarya</taxon>
        <taxon>Basidiomycota</taxon>
        <taxon>Agaricomycotina</taxon>
        <taxon>Agaricomycetes</taxon>
        <taxon>Agaricomycetidae</taxon>
        <taxon>Boletales</taxon>
        <taxon>Suillineae</taxon>
        <taxon>Suillaceae</taxon>
        <taxon>Suillus</taxon>
    </lineage>
</organism>
<keyword evidence="2" id="KW-1185">Reference proteome</keyword>
<evidence type="ECO:0000313" key="1">
    <source>
        <dbReference type="EMBL" id="KAG1812460.1"/>
    </source>
</evidence>
<reference evidence="1" key="1">
    <citation type="journal article" date="2020" name="New Phytol.">
        <title>Comparative genomics reveals dynamic genome evolution in host specialist ectomycorrhizal fungi.</title>
        <authorList>
            <person name="Lofgren L.A."/>
            <person name="Nguyen N.H."/>
            <person name="Vilgalys R."/>
            <person name="Ruytinx J."/>
            <person name="Liao H.L."/>
            <person name="Branco S."/>
            <person name="Kuo A."/>
            <person name="LaButti K."/>
            <person name="Lipzen A."/>
            <person name="Andreopoulos W."/>
            <person name="Pangilinan J."/>
            <person name="Riley R."/>
            <person name="Hundley H."/>
            <person name="Na H."/>
            <person name="Barry K."/>
            <person name="Grigoriev I.V."/>
            <person name="Stajich J.E."/>
            <person name="Kennedy P.G."/>
        </authorList>
    </citation>
    <scope>NUCLEOTIDE SEQUENCE</scope>
    <source>
        <strain evidence="1">MN1</strain>
    </source>
</reference>
<dbReference type="AlphaFoldDB" id="A0A9P7E659"/>
<evidence type="ECO:0000313" key="2">
    <source>
        <dbReference type="Proteomes" id="UP000807769"/>
    </source>
</evidence>
<sequence>MNNEQLVVHPCGIINAHSTMYHHEAVSNVLLLIEQIYSLLHACKPQHLIYNSNCNALHEVMSCQIKFFDGISMCSDAFNHQTKHKASDTLCHNHCDMKAYPELLDEDGGYYFNSSIAEQINVWFGAFHNICHEMTPVKYKFFLDRMIIQRNRVTLATLHAQGKRPYHPCFT</sequence>
<dbReference type="RefSeq" id="XP_041190605.1">
    <property type="nucleotide sequence ID" value="XM_041331289.1"/>
</dbReference>
<dbReference type="Proteomes" id="UP000807769">
    <property type="component" value="Unassembled WGS sequence"/>
</dbReference>